<evidence type="ECO:0000313" key="4">
    <source>
        <dbReference type="Proteomes" id="UP001516472"/>
    </source>
</evidence>
<feature type="region of interest" description="Disordered" evidence="1">
    <location>
        <begin position="30"/>
        <end position="56"/>
    </location>
</feature>
<evidence type="ECO:0000256" key="2">
    <source>
        <dbReference type="SAM" id="SignalP"/>
    </source>
</evidence>
<protein>
    <submittedName>
        <fullName evidence="3">Uncharacterized protein</fullName>
    </submittedName>
</protein>
<proteinExistence type="predicted"/>
<organism evidence="3 4">
    <name type="scientific">Corallococcus soli</name>
    <dbReference type="NCBI Taxonomy" id="2710757"/>
    <lineage>
        <taxon>Bacteria</taxon>
        <taxon>Pseudomonadati</taxon>
        <taxon>Myxococcota</taxon>
        <taxon>Myxococcia</taxon>
        <taxon>Myxococcales</taxon>
        <taxon>Cystobacterineae</taxon>
        <taxon>Myxococcaceae</taxon>
        <taxon>Corallococcus</taxon>
    </lineage>
</organism>
<dbReference type="RefSeq" id="WP_193430295.1">
    <property type="nucleotide sequence ID" value="NZ_CBCSIP010000088.1"/>
</dbReference>
<name>A0ABR9PYY0_9BACT</name>
<dbReference type="EMBL" id="JAAIYO010000016">
    <property type="protein sequence ID" value="MBE4753138.1"/>
    <property type="molecule type" value="Genomic_DNA"/>
</dbReference>
<dbReference type="Proteomes" id="UP001516472">
    <property type="component" value="Unassembled WGS sequence"/>
</dbReference>
<keyword evidence="4" id="KW-1185">Reference proteome</keyword>
<feature type="signal peptide" evidence="2">
    <location>
        <begin position="1"/>
        <end position="23"/>
    </location>
</feature>
<sequence>MAYYWNVMTLCVGAAFCFMLGQAVFEDTRPAPANTQVKPPPPSPVRHADAGNLPRK</sequence>
<keyword evidence="2" id="KW-0732">Signal</keyword>
<comment type="caution">
    <text evidence="3">The sequence shown here is derived from an EMBL/GenBank/DDBJ whole genome shotgun (WGS) entry which is preliminary data.</text>
</comment>
<accession>A0ABR9PYY0</accession>
<reference evidence="3 4" key="1">
    <citation type="submission" date="2020-02" db="EMBL/GenBank/DDBJ databases">
        <authorList>
            <person name="Babadi Z.K."/>
            <person name="Risdian C."/>
            <person name="Ebrahimipour G.H."/>
            <person name="Wink J."/>
        </authorList>
    </citation>
    <scope>NUCLEOTIDE SEQUENCE [LARGE SCALE GENOMIC DNA]</scope>
    <source>
        <strain evidence="3 4">ZKHCc1 1396</strain>
    </source>
</reference>
<gene>
    <name evidence="3" type="ORF">G4177_33815</name>
</gene>
<feature type="chain" id="PRO_5047369842" evidence="2">
    <location>
        <begin position="24"/>
        <end position="56"/>
    </location>
</feature>
<evidence type="ECO:0000256" key="1">
    <source>
        <dbReference type="SAM" id="MobiDB-lite"/>
    </source>
</evidence>
<evidence type="ECO:0000313" key="3">
    <source>
        <dbReference type="EMBL" id="MBE4753138.1"/>
    </source>
</evidence>